<organism evidence="2 3">
    <name type="scientific">Alkalicaulis satelles</name>
    <dbReference type="NCBI Taxonomy" id="2609175"/>
    <lineage>
        <taxon>Bacteria</taxon>
        <taxon>Pseudomonadati</taxon>
        <taxon>Pseudomonadota</taxon>
        <taxon>Alphaproteobacteria</taxon>
        <taxon>Maricaulales</taxon>
        <taxon>Maricaulaceae</taxon>
        <taxon>Alkalicaulis</taxon>
    </lineage>
</organism>
<dbReference type="Pfam" id="PF07811">
    <property type="entry name" value="TadE"/>
    <property type="match status" value="1"/>
</dbReference>
<reference evidence="2 3" key="1">
    <citation type="submission" date="2019-09" db="EMBL/GenBank/DDBJ databases">
        <authorList>
            <person name="Kevbrin V."/>
            <person name="Grouzdev D.S."/>
        </authorList>
    </citation>
    <scope>NUCLEOTIDE SEQUENCE [LARGE SCALE GENOMIC DNA]</scope>
    <source>
        <strain evidence="2 3">G-192</strain>
    </source>
</reference>
<protein>
    <recommendedName>
        <fullName evidence="1">TadE-like domain-containing protein</fullName>
    </recommendedName>
</protein>
<accession>A0A5M6ZJN3</accession>
<dbReference type="InterPro" id="IPR012495">
    <property type="entry name" value="TadE-like_dom"/>
</dbReference>
<dbReference type="Proteomes" id="UP000325122">
    <property type="component" value="Unassembled WGS sequence"/>
</dbReference>
<comment type="caution">
    <text evidence="2">The sequence shown here is derived from an EMBL/GenBank/DDBJ whole genome shotgun (WGS) entry which is preliminary data.</text>
</comment>
<gene>
    <name evidence="2" type="ORF">F1654_06530</name>
</gene>
<proteinExistence type="predicted"/>
<dbReference type="RefSeq" id="WP_150022726.1">
    <property type="nucleotide sequence ID" value="NZ_VWOJ01000002.1"/>
</dbReference>
<keyword evidence="3" id="KW-1185">Reference proteome</keyword>
<sequence>MRTGWLTDRSGASAMEAAILMPVFAVLLMAAAAFGQAFFVVGSAQWAVERTARELMIDGALTEAAFEERLRELTSRFSAIDYDVSYSDILYGEVRVTEVSTMLRYPVRLPGFEPIWIHHRVEIHAPRGV</sequence>
<dbReference type="AlphaFoldDB" id="A0A5M6ZJN3"/>
<name>A0A5M6ZJN3_9PROT</name>
<evidence type="ECO:0000313" key="3">
    <source>
        <dbReference type="Proteomes" id="UP000325122"/>
    </source>
</evidence>
<evidence type="ECO:0000313" key="2">
    <source>
        <dbReference type="EMBL" id="KAA5803458.1"/>
    </source>
</evidence>
<dbReference type="EMBL" id="VWOJ01000002">
    <property type="protein sequence ID" value="KAA5803458.1"/>
    <property type="molecule type" value="Genomic_DNA"/>
</dbReference>
<evidence type="ECO:0000259" key="1">
    <source>
        <dbReference type="Pfam" id="PF07811"/>
    </source>
</evidence>
<feature type="domain" description="TadE-like" evidence="1">
    <location>
        <begin position="11"/>
        <end position="53"/>
    </location>
</feature>